<sequence length="393" mass="42173">MTTPSPPDEDAENAGNAEDGVPRPSGPAWAAIGEPAVESAAPPGAAPGALPPGPGFREHGAWNPRHAYGTPPAAALPRTNRLAIASLVTGLLGLVLFGVGFGVAGLVQAGRRGERGRWLAAGGILASAAWTIGVVIALAVAAGSLFTADRDESGHVTGTDLVMATALRTGDCFTGFQGKAIPALVRTIPCIQMHDGEVVADARLADGPYPGDAETLHQATSACYPKTLRFRRSPYYRRLTPYAVLPNEKRWRDGDRTVLCVLRYTGPEEPTASLGMTLDPHLKGWQELSRGDCLGKWDGEFPTQRIGVCVEDYWNQVYETFTLPPGPYPGRDATGRRAEAGCERLLRQVFRGHRTPKQFAWVYPKEVEWEAGIRTVVCYASEGRRVDEPLLPG</sequence>
<evidence type="ECO:0000256" key="1">
    <source>
        <dbReference type="SAM" id="MobiDB-lite"/>
    </source>
</evidence>
<dbReference type="InterPro" id="IPR018247">
    <property type="entry name" value="EF_Hand_1_Ca_BS"/>
</dbReference>
<feature type="transmembrane region" description="Helical" evidence="2">
    <location>
        <begin position="82"/>
        <end position="107"/>
    </location>
</feature>
<accession>A0A5D0NGD5</accession>
<keyword evidence="5" id="KW-1185">Reference proteome</keyword>
<dbReference type="PROSITE" id="PS00018">
    <property type="entry name" value="EF_HAND_1"/>
    <property type="match status" value="1"/>
</dbReference>
<dbReference type="RefSeq" id="WP_067884584.1">
    <property type="nucleotide sequence ID" value="NZ_VSFG01000006.1"/>
</dbReference>
<evidence type="ECO:0000256" key="2">
    <source>
        <dbReference type="SAM" id="Phobius"/>
    </source>
</evidence>
<evidence type="ECO:0000259" key="3">
    <source>
        <dbReference type="Pfam" id="PF13845"/>
    </source>
</evidence>
<feature type="region of interest" description="Disordered" evidence="1">
    <location>
        <begin position="1"/>
        <end position="64"/>
    </location>
</feature>
<reference evidence="4 5" key="1">
    <citation type="submission" date="2019-08" db="EMBL/GenBank/DDBJ databases">
        <title>Actinomadura sp. nov. CYP1-5 isolated from mountain soil.</title>
        <authorList>
            <person name="Songsumanus A."/>
            <person name="Kuncharoen N."/>
            <person name="Kudo T."/>
            <person name="Yuki M."/>
            <person name="Igarashi Y."/>
            <person name="Tanasupawat S."/>
        </authorList>
    </citation>
    <scope>NUCLEOTIDE SEQUENCE [LARGE SCALE GENOMIC DNA]</scope>
    <source>
        <strain evidence="4 5">JCM 14158</strain>
    </source>
</reference>
<protein>
    <recommendedName>
        <fullName evidence="3">Septum formation-related domain-containing protein</fullName>
    </recommendedName>
</protein>
<dbReference type="STRING" id="1220554.GCA_001552135_00366"/>
<evidence type="ECO:0000313" key="4">
    <source>
        <dbReference type="EMBL" id="TYB43526.1"/>
    </source>
</evidence>
<gene>
    <name evidence="4" type="ORF">FXF69_27410</name>
</gene>
<keyword evidence="2" id="KW-1133">Transmembrane helix</keyword>
<keyword evidence="2" id="KW-0812">Transmembrane</keyword>
<name>A0A5D0NGD5_9ACTN</name>
<dbReference type="InterPro" id="IPR026004">
    <property type="entry name" value="Septum_form"/>
</dbReference>
<proteinExistence type="predicted"/>
<dbReference type="AlphaFoldDB" id="A0A5D0NGD5"/>
<keyword evidence="2" id="KW-0472">Membrane</keyword>
<dbReference type="EMBL" id="VSFG01000006">
    <property type="protein sequence ID" value="TYB43526.1"/>
    <property type="molecule type" value="Genomic_DNA"/>
</dbReference>
<organism evidence="4 5">
    <name type="scientific">Actinomadura chibensis</name>
    <dbReference type="NCBI Taxonomy" id="392828"/>
    <lineage>
        <taxon>Bacteria</taxon>
        <taxon>Bacillati</taxon>
        <taxon>Actinomycetota</taxon>
        <taxon>Actinomycetes</taxon>
        <taxon>Streptosporangiales</taxon>
        <taxon>Thermomonosporaceae</taxon>
        <taxon>Actinomadura</taxon>
    </lineage>
</organism>
<feature type="domain" description="Septum formation-related" evidence="3">
    <location>
        <begin position="170"/>
        <end position="378"/>
    </location>
</feature>
<comment type="caution">
    <text evidence="4">The sequence shown here is derived from an EMBL/GenBank/DDBJ whole genome shotgun (WGS) entry which is preliminary data.</text>
</comment>
<feature type="transmembrane region" description="Helical" evidence="2">
    <location>
        <begin position="119"/>
        <end position="146"/>
    </location>
</feature>
<dbReference type="Proteomes" id="UP000323380">
    <property type="component" value="Unassembled WGS sequence"/>
</dbReference>
<dbReference type="Pfam" id="PF13845">
    <property type="entry name" value="Septum_form"/>
    <property type="match status" value="1"/>
</dbReference>
<evidence type="ECO:0000313" key="5">
    <source>
        <dbReference type="Proteomes" id="UP000323380"/>
    </source>
</evidence>